<dbReference type="Pfam" id="PF09797">
    <property type="entry name" value="NatB_MDM20"/>
    <property type="match status" value="1"/>
</dbReference>
<dbReference type="EMBL" id="CAWUON010000099">
    <property type="protein sequence ID" value="CAK7272867.1"/>
    <property type="molecule type" value="Genomic_DNA"/>
</dbReference>
<dbReference type="Proteomes" id="UP001642502">
    <property type="component" value="Unassembled WGS sequence"/>
</dbReference>
<keyword evidence="2" id="KW-1185">Reference proteome</keyword>
<comment type="caution">
    <text evidence="1">The sequence shown here is derived from an EMBL/GenBank/DDBJ whole genome shotgun (WGS) entry which is preliminary data.</text>
</comment>
<evidence type="ECO:0000313" key="1">
    <source>
        <dbReference type="EMBL" id="CAK7272867.1"/>
    </source>
</evidence>
<name>A0ABP0E104_9PEZI</name>
<protein>
    <submittedName>
        <fullName evidence="1">Uncharacterized protein</fullName>
    </submittedName>
</protein>
<organism evidence="1 2">
    <name type="scientific">Sporothrix epigloea</name>
    <dbReference type="NCBI Taxonomy" id="1892477"/>
    <lineage>
        <taxon>Eukaryota</taxon>
        <taxon>Fungi</taxon>
        <taxon>Dikarya</taxon>
        <taxon>Ascomycota</taxon>
        <taxon>Pezizomycotina</taxon>
        <taxon>Sordariomycetes</taxon>
        <taxon>Sordariomycetidae</taxon>
        <taxon>Ophiostomatales</taxon>
        <taxon>Ophiostomataceae</taxon>
        <taxon>Sporothrix</taxon>
    </lineage>
</organism>
<gene>
    <name evidence="1" type="ORF">SEPCBS119000_005346</name>
</gene>
<proteinExistence type="predicted"/>
<evidence type="ECO:0000313" key="2">
    <source>
        <dbReference type="Proteomes" id="UP001642502"/>
    </source>
</evidence>
<dbReference type="InterPro" id="IPR019183">
    <property type="entry name" value="NAA25_NatB_aux_su"/>
</dbReference>
<sequence length="777" mass="86699">MSYLHQSQKMPLLKNGVDMQLQSAFAEQKWTTVIRLAEKRLKISKDEYYEALKAVAESRLDGVSERAAVPALVDLWLRSNVTPDLEAIELLEWACKESLLNRDYEKTYSKTFGVLRTRWVQANTRNAAAATNCLRSCLQAWDLVNAQQIAAVLDKSFHKHDRRYMFWAILLTHLLAGDTSQAASKRKIYGMLAQKQLEKAARAAEENGIDASGKYHSDVNDRNLRNEEEFLLYLRVLAAHGTPANYAQRILDQKAGAAVQLAVAGRKQLLDEVLSQLQLYRQWDAVFEFFFTHEIVPKLDKDPRIDLSLVAVSVFIRLNRYLSAALVLDTQHRLTPDDIPVRLLLIRLSLRIGCSTHALALWQPLGVKRSILDALGPIFFDRLSTFAPGLFVGDLGAGRGNLLQPIKHYFDTVMRQPSAVRIWDAFASGSYASILDMEMYHTRLQQSATRAMAILENRRASRAIGGRIDPVPDDLPATSLHDSTDYGAFPNLETSFGLCLAEQVCIGPGFSRSGANGAVRLQLGVLTERYLDIITFKPPKEYKPSKPAEAVERDRAFVAESLARLDEDIHRLLHKTADLRAQLTSAEWAYYLTVSALTGYTSMALDSVMPPSIYVILEQSLSASVELIKKKALSASPLTSINTLLIAISNLHSVGMLREAAIAIRCTALFLAAHHDRESIRDRSCMSGLSREALAGVERFRLLATQTLVDIKTYLKAIKVALSQNGLLANLRDEVRQGELGRALGNVVDNAAIIDWADHTLSGWRATMQGWMPVQMD</sequence>
<accession>A0ABP0E104</accession>
<reference evidence="1 2" key="1">
    <citation type="submission" date="2024-01" db="EMBL/GenBank/DDBJ databases">
        <authorList>
            <person name="Allen C."/>
            <person name="Tagirdzhanova G."/>
        </authorList>
    </citation>
    <scope>NUCLEOTIDE SEQUENCE [LARGE SCALE GENOMIC DNA]</scope>
    <source>
        <strain evidence="1 2">CBS 119000</strain>
    </source>
</reference>